<sequence length="845" mass="95756">MKHSGPDVEEDDLYSGYNNYNPTFDYEAIENDEGFQQAVKTTHEKRPPMTAKFPGTAIGARPLVSSFGSRNALASSMGRPMTGAVQAGAARPMTAVSAAGYSSSLTRGPAFDPLGQARGPAPPLEDKNEDTPEEKIKILEKKVNDLVLESCMAQSSGNFQLALEKAKEASRKERTLVRQREQSDKADQINIDLYGSVLLNLANQYENNEMYPEALQNYKLIVKNRLLQNAGRFNVSMANIYVKQQNYMEAIKLYQKALDQIPNTFKELKMKIMENIGLVFVRIGQYPKAIIYFEDIMSQSPNTKTGYNLVLCYYAIGDKERMKKGFQKLISVPLSFDEDKYIPSNDDDSTDMFTEAIQNDKLHQMERNLKQRSEKYIMTAAKLIAPAIETTFAAGFDWSVDVVKSSQYTDLADDLEIIKAVTYLRQKDFNQAIETLKTFEKKDTRAKSTAGTNLSFLYFLEEDYEQAERYADVAMSTDRYNPGALNNKGCTVFVKQDYEKAAEFFKEALRNDSSCTEALYNLGLTYKKLNRLEESVDCFLKHHAILRNSAEVMYQLANLYELLEDPQQAIQWLMHVISVSPTDCGVLAKLGQLFDDEGDESQALHHYTESFRHFPCDIGVAAWLGTYYFKKQYFEKAIKYFERATLIQPNEVEWHLRVAGCYRRSGNYHTALETYKETHQRFPEDIECLTFLVRLTNDMGLEEVQEYANKLKKAEKMREVREQRMKSGREGSGRGWREGSAGSAASEMDVKAVPHPESKQLDPLLDSGGDRSHSGGSAKGERLSAKMRSLPVSNEPYETSAPKELDASYVDPLGPQMERPKTGAKKRVEDDDFEDEELGDDLLPE</sequence>
<dbReference type="GO" id="GO:0005814">
    <property type="term" value="C:centriole"/>
    <property type="evidence" value="ECO:0007669"/>
    <property type="project" value="TreeGrafter"/>
</dbReference>
<dbReference type="FunFam" id="1.25.40.10:FF:000106">
    <property type="entry name" value="Intraflagellar transport 88 homolog (Chlamydomonas)"/>
    <property type="match status" value="1"/>
</dbReference>
<dbReference type="GO" id="GO:0060122">
    <property type="term" value="P:inner ear receptor cell stereocilium organization"/>
    <property type="evidence" value="ECO:0007669"/>
    <property type="project" value="TreeGrafter"/>
</dbReference>
<dbReference type="FunFam" id="1.25.40.10:FF:000468">
    <property type="entry name" value="Intraflagellar transport 88 homolog"/>
    <property type="match status" value="1"/>
</dbReference>
<dbReference type="Pfam" id="PF13424">
    <property type="entry name" value="TPR_12"/>
    <property type="match status" value="1"/>
</dbReference>
<evidence type="ECO:0000313" key="4">
    <source>
        <dbReference type="Proteomes" id="UP000005226"/>
    </source>
</evidence>
<feature type="compositionally biased region" description="Low complexity" evidence="2">
    <location>
        <begin position="738"/>
        <end position="747"/>
    </location>
</feature>
<reference evidence="3 4" key="1">
    <citation type="journal article" date="2011" name="Genome Biol. Evol.">
        <title>Integration of the genetic map and genome assembly of fugu facilitates insights into distinct features of genome evolution in teleosts and mammals.</title>
        <authorList>
            <person name="Kai W."/>
            <person name="Kikuchi K."/>
            <person name="Tohari S."/>
            <person name="Chew A.K."/>
            <person name="Tay A."/>
            <person name="Fujiwara A."/>
            <person name="Hosoya S."/>
            <person name="Suetake H."/>
            <person name="Naruse K."/>
            <person name="Brenner S."/>
            <person name="Suzuki Y."/>
            <person name="Venkatesh B."/>
        </authorList>
    </citation>
    <scope>NUCLEOTIDE SEQUENCE [LARGE SCALE GENOMIC DNA]</scope>
</reference>
<dbReference type="AlphaFoldDB" id="A0A674MDK8"/>
<evidence type="ECO:0000256" key="1">
    <source>
        <dbReference type="PROSITE-ProRule" id="PRU00339"/>
    </source>
</evidence>
<dbReference type="RefSeq" id="XP_029702271.1">
    <property type="nucleotide sequence ID" value="XM_029846411.1"/>
</dbReference>
<dbReference type="PANTHER" id="PTHR44117">
    <property type="entry name" value="INTRAFLAGELLAR TRANSPORT PROTEIN 88 HOMOLOG"/>
    <property type="match status" value="1"/>
</dbReference>
<dbReference type="Proteomes" id="UP000005226">
    <property type="component" value="Chromosome 1"/>
</dbReference>
<dbReference type="CTD" id="8100"/>
<accession>A0A674MDK8</accession>
<dbReference type="GeneID" id="101068289"/>
<evidence type="ECO:0000256" key="2">
    <source>
        <dbReference type="SAM" id="MobiDB-lite"/>
    </source>
</evidence>
<proteinExistence type="predicted"/>
<feature type="repeat" description="TPR" evidence="1">
    <location>
        <begin position="270"/>
        <end position="303"/>
    </location>
</feature>
<keyword evidence="4" id="KW-1185">Reference proteome</keyword>
<protein>
    <submittedName>
        <fullName evidence="3">Intraflagellar transport 88 homolog</fullName>
    </submittedName>
</protein>
<dbReference type="Ensembl" id="ENSTRUT00000078535.1">
    <property type="protein sequence ID" value="ENSTRUP00000059293.1"/>
    <property type="gene ID" value="ENSTRUG00000015770.3"/>
</dbReference>
<dbReference type="GO" id="GO:0097546">
    <property type="term" value="C:ciliary base"/>
    <property type="evidence" value="ECO:0007669"/>
    <property type="project" value="TreeGrafter"/>
</dbReference>
<dbReference type="GeneTree" id="ENSGT00390000015473"/>
<gene>
    <name evidence="3" type="primary">ift88</name>
</gene>
<feature type="compositionally biased region" description="Basic and acidic residues" evidence="2">
    <location>
        <begin position="818"/>
        <end position="829"/>
    </location>
</feature>
<dbReference type="SUPFAM" id="SSF48452">
    <property type="entry name" value="TPR-like"/>
    <property type="match status" value="1"/>
</dbReference>
<reference evidence="3" key="2">
    <citation type="submission" date="2025-08" db="UniProtKB">
        <authorList>
            <consortium name="Ensembl"/>
        </authorList>
    </citation>
    <scope>IDENTIFICATION</scope>
</reference>
<feature type="repeat" description="TPR" evidence="1">
    <location>
        <begin position="231"/>
        <end position="264"/>
    </location>
</feature>
<feature type="region of interest" description="Disordered" evidence="2">
    <location>
        <begin position="716"/>
        <end position="845"/>
    </location>
</feature>
<reference evidence="3" key="3">
    <citation type="submission" date="2025-09" db="UniProtKB">
        <authorList>
            <consortium name="Ensembl"/>
        </authorList>
    </citation>
    <scope>IDENTIFICATION</scope>
</reference>
<feature type="region of interest" description="Disordered" evidence="2">
    <location>
        <begin position="108"/>
        <end position="131"/>
    </location>
</feature>
<feature type="repeat" description="TPR" evidence="1">
    <location>
        <begin position="618"/>
        <end position="651"/>
    </location>
</feature>
<dbReference type="GO" id="GO:1905515">
    <property type="term" value="P:non-motile cilium assembly"/>
    <property type="evidence" value="ECO:0007669"/>
    <property type="project" value="TreeGrafter"/>
</dbReference>
<dbReference type="SUPFAM" id="SSF81901">
    <property type="entry name" value="HCP-like"/>
    <property type="match status" value="1"/>
</dbReference>
<dbReference type="GO" id="GO:0019894">
    <property type="term" value="F:kinesin binding"/>
    <property type="evidence" value="ECO:0007669"/>
    <property type="project" value="TreeGrafter"/>
</dbReference>
<dbReference type="OMA" id="RIKIMHN"/>
<dbReference type="GO" id="GO:0001822">
    <property type="term" value="P:kidney development"/>
    <property type="evidence" value="ECO:0007669"/>
    <property type="project" value="TreeGrafter"/>
</dbReference>
<evidence type="ECO:0000313" key="3">
    <source>
        <dbReference type="Ensembl" id="ENSTRUP00000059293.1"/>
    </source>
</evidence>
<keyword evidence="1" id="KW-0802">TPR repeat</keyword>
<dbReference type="Gene3D" id="1.25.40.10">
    <property type="entry name" value="Tetratricopeptide repeat domain"/>
    <property type="match status" value="3"/>
</dbReference>
<dbReference type="InterPro" id="IPR011990">
    <property type="entry name" value="TPR-like_helical_dom_sf"/>
</dbReference>
<dbReference type="InParanoid" id="A0A674MDK8"/>
<dbReference type="InterPro" id="IPR019734">
    <property type="entry name" value="TPR_rpt"/>
</dbReference>
<name>A0A674MDK8_TAKRU</name>
<organism evidence="3 4">
    <name type="scientific">Takifugu rubripes</name>
    <name type="common">Japanese pufferfish</name>
    <name type="synonym">Fugu rubripes</name>
    <dbReference type="NCBI Taxonomy" id="31033"/>
    <lineage>
        <taxon>Eukaryota</taxon>
        <taxon>Metazoa</taxon>
        <taxon>Chordata</taxon>
        <taxon>Craniata</taxon>
        <taxon>Vertebrata</taxon>
        <taxon>Euteleostomi</taxon>
        <taxon>Actinopterygii</taxon>
        <taxon>Neopterygii</taxon>
        <taxon>Teleostei</taxon>
        <taxon>Neoteleostei</taxon>
        <taxon>Acanthomorphata</taxon>
        <taxon>Eupercaria</taxon>
        <taxon>Tetraodontiformes</taxon>
        <taxon>Tetradontoidea</taxon>
        <taxon>Tetraodontidae</taxon>
        <taxon>Takifugu</taxon>
    </lineage>
</organism>
<feature type="compositionally biased region" description="Basic and acidic residues" evidence="2">
    <location>
        <begin position="748"/>
        <end position="760"/>
    </location>
</feature>
<dbReference type="PANTHER" id="PTHR44117:SF1">
    <property type="entry name" value="INTRAFLAGELLAR TRANSPORT PROTEIN 88 HOMOLOG"/>
    <property type="match status" value="1"/>
</dbReference>
<feature type="compositionally biased region" description="Basic and acidic residues" evidence="2">
    <location>
        <begin position="716"/>
        <end position="737"/>
    </location>
</feature>
<feature type="compositionally biased region" description="Basic and acidic residues" evidence="2">
    <location>
        <begin position="768"/>
        <end position="784"/>
    </location>
</feature>
<dbReference type="GO" id="GO:0097730">
    <property type="term" value="C:non-motile cilium"/>
    <property type="evidence" value="ECO:0007669"/>
    <property type="project" value="TreeGrafter"/>
</dbReference>
<dbReference type="GO" id="GO:0036064">
    <property type="term" value="C:ciliary basal body"/>
    <property type="evidence" value="ECO:0007669"/>
    <property type="project" value="TreeGrafter"/>
</dbReference>
<feature type="compositionally biased region" description="Acidic residues" evidence="2">
    <location>
        <begin position="830"/>
        <end position="845"/>
    </location>
</feature>
<dbReference type="Pfam" id="PF13181">
    <property type="entry name" value="TPR_8"/>
    <property type="match status" value="3"/>
</dbReference>
<dbReference type="PROSITE" id="PS50005">
    <property type="entry name" value="TPR"/>
    <property type="match status" value="4"/>
</dbReference>
<dbReference type="GO" id="GO:0042073">
    <property type="term" value="P:intraciliary transport"/>
    <property type="evidence" value="ECO:0007669"/>
    <property type="project" value="TreeGrafter"/>
</dbReference>
<feature type="repeat" description="TPR" evidence="1">
    <location>
        <begin position="550"/>
        <end position="583"/>
    </location>
</feature>
<dbReference type="SMART" id="SM00028">
    <property type="entry name" value="TPR"/>
    <property type="match status" value="9"/>
</dbReference>